<dbReference type="RefSeq" id="WP_368652149.1">
    <property type="nucleotide sequence ID" value="NZ_CP162599.1"/>
</dbReference>
<dbReference type="InterPro" id="IPR051400">
    <property type="entry name" value="HAD-like_hydrolase"/>
</dbReference>
<dbReference type="InterPro" id="IPR006549">
    <property type="entry name" value="HAD-SF_hydro_IIIA"/>
</dbReference>
<dbReference type="PANTHER" id="PTHR46470:SF3">
    <property type="entry name" value="N-ACYLNEURAMINATE-9-PHOSPHATASE"/>
    <property type="match status" value="1"/>
</dbReference>
<evidence type="ECO:0000256" key="1">
    <source>
        <dbReference type="ARBA" id="ARBA00001946"/>
    </source>
</evidence>
<dbReference type="SUPFAM" id="SSF56784">
    <property type="entry name" value="HAD-like"/>
    <property type="match status" value="1"/>
</dbReference>
<evidence type="ECO:0000313" key="4">
    <source>
        <dbReference type="EMBL" id="XDK31422.1"/>
    </source>
</evidence>
<comment type="cofactor">
    <cofactor evidence="1">
        <name>Mg(2+)</name>
        <dbReference type="ChEBI" id="CHEBI:18420"/>
    </cofactor>
</comment>
<keyword evidence="3" id="KW-0460">Magnesium</keyword>
<dbReference type="EMBL" id="CP162599">
    <property type="protein sequence ID" value="XDK31422.1"/>
    <property type="molecule type" value="Genomic_DNA"/>
</dbReference>
<dbReference type="Gene3D" id="3.40.50.1000">
    <property type="entry name" value="HAD superfamily/HAD-like"/>
    <property type="match status" value="1"/>
</dbReference>
<dbReference type="InterPro" id="IPR036412">
    <property type="entry name" value="HAD-like_sf"/>
</dbReference>
<dbReference type="InterPro" id="IPR006439">
    <property type="entry name" value="HAD-SF_hydro_IA"/>
</dbReference>
<dbReference type="PANTHER" id="PTHR46470">
    <property type="entry name" value="N-ACYLNEURAMINATE-9-PHOSPHATASE"/>
    <property type="match status" value="1"/>
</dbReference>
<dbReference type="GO" id="GO:0008962">
    <property type="term" value="F:phosphatidylglycerophosphatase activity"/>
    <property type="evidence" value="ECO:0007669"/>
    <property type="project" value="InterPro"/>
</dbReference>
<dbReference type="NCBIfam" id="TIGR01662">
    <property type="entry name" value="HAD-SF-IIIA"/>
    <property type="match status" value="1"/>
</dbReference>
<proteinExistence type="predicted"/>
<dbReference type="AlphaFoldDB" id="A0AB39HJ66"/>
<reference evidence="4" key="1">
    <citation type="submission" date="2024-07" db="EMBL/GenBank/DDBJ databases">
        <title>Halotolerant mesophilic bacterium Ornithinibacillus sp. 4-3, sp. nov., isolated from soil.</title>
        <authorList>
            <person name="Sidarenka A.V."/>
            <person name="Guliayeva D.E."/>
            <person name="Leanovich S.I."/>
            <person name="Hileuskaya K.S."/>
            <person name="Akhremchuk A.E."/>
            <person name="Sikolenko M.A."/>
            <person name="Valentovich L.N."/>
        </authorList>
    </citation>
    <scope>NUCLEOTIDE SEQUENCE</scope>
    <source>
        <strain evidence="4">4-3</strain>
    </source>
</reference>
<dbReference type="InterPro" id="IPR010021">
    <property type="entry name" value="PGPP1/Gep4"/>
</dbReference>
<dbReference type="CDD" id="cd16416">
    <property type="entry name" value="HAD_BsYqeG-like"/>
    <property type="match status" value="1"/>
</dbReference>
<dbReference type="Pfam" id="PF13242">
    <property type="entry name" value="Hydrolase_like"/>
    <property type="match status" value="1"/>
</dbReference>
<protein>
    <submittedName>
        <fullName evidence="4">YqeG family HAD IIIA-type phosphatase</fullName>
    </submittedName>
</protein>
<evidence type="ECO:0000256" key="2">
    <source>
        <dbReference type="ARBA" id="ARBA00022801"/>
    </source>
</evidence>
<evidence type="ECO:0000256" key="3">
    <source>
        <dbReference type="ARBA" id="ARBA00022842"/>
    </source>
</evidence>
<dbReference type="NCBIfam" id="TIGR01668">
    <property type="entry name" value="YqeG_hyp_ppase"/>
    <property type="match status" value="1"/>
</dbReference>
<name>A0AB39HJ66_9BACI</name>
<keyword evidence="2" id="KW-0378">Hydrolase</keyword>
<accession>A0AB39HJ66</accession>
<organism evidence="4">
    <name type="scientific">Ornithinibacillus sp. 4-3</name>
    <dbReference type="NCBI Taxonomy" id="3231488"/>
    <lineage>
        <taxon>Bacteria</taxon>
        <taxon>Bacillati</taxon>
        <taxon>Bacillota</taxon>
        <taxon>Bacilli</taxon>
        <taxon>Bacillales</taxon>
        <taxon>Bacillaceae</taxon>
        <taxon>Ornithinibacillus</taxon>
    </lineage>
</organism>
<dbReference type="GO" id="GO:0046380">
    <property type="term" value="P:N-acetylneuraminate biosynthetic process"/>
    <property type="evidence" value="ECO:0007669"/>
    <property type="project" value="TreeGrafter"/>
</dbReference>
<dbReference type="NCBIfam" id="TIGR01549">
    <property type="entry name" value="HAD-SF-IA-v1"/>
    <property type="match status" value="1"/>
</dbReference>
<sequence length="173" mass="19697">MYSRFLPNTYVKSIFDIDPVFLKENGIRGIITDLDNTLIPWNVQDASAEIIKWFKQLEANNIKVTVISNNNENRVKVFSDPLKVPYIANARKPLKRSFKQAAKLMGLCPGQVAVIGDQLLTDILGGNSAGFYTILVAPIVQTDAKITQINRTIERRIMERFRKKGIFIRKDEQ</sequence>
<gene>
    <name evidence="4" type="ORF">AB4Y30_10300</name>
</gene>
<dbReference type="GO" id="GO:0050124">
    <property type="term" value="F:N-acylneuraminate-9-phosphatase activity"/>
    <property type="evidence" value="ECO:0007669"/>
    <property type="project" value="TreeGrafter"/>
</dbReference>
<dbReference type="InterPro" id="IPR023214">
    <property type="entry name" value="HAD_sf"/>
</dbReference>